<dbReference type="GO" id="GO:0030246">
    <property type="term" value="F:carbohydrate binding"/>
    <property type="evidence" value="ECO:0007669"/>
    <property type="project" value="InterPro"/>
</dbReference>
<dbReference type="Pfam" id="PF10645">
    <property type="entry name" value="Carb_bind"/>
    <property type="match status" value="1"/>
</dbReference>
<evidence type="ECO:0000256" key="1">
    <source>
        <dbReference type="SAM" id="SignalP"/>
    </source>
</evidence>
<feature type="chain" id="PRO_5026008201" evidence="1">
    <location>
        <begin position="20"/>
        <end position="233"/>
    </location>
</feature>
<gene>
    <name evidence="3" type="ORF">K402DRAFT_436695</name>
</gene>
<dbReference type="PANTHER" id="PTHR42047">
    <property type="entry name" value="PROTEIN, PUTATIVE (AFU_ORTHOLOGUE AFUA_6G03560)-RELATED"/>
    <property type="match status" value="1"/>
</dbReference>
<keyword evidence="1" id="KW-0732">Signal</keyword>
<evidence type="ECO:0000313" key="3">
    <source>
        <dbReference type="EMBL" id="KAF1983291.1"/>
    </source>
</evidence>
<protein>
    <submittedName>
        <fullName evidence="3">Carbohydrate-binding module family 52 protein</fullName>
    </submittedName>
</protein>
<dbReference type="Proteomes" id="UP000800041">
    <property type="component" value="Unassembled WGS sequence"/>
</dbReference>
<feature type="signal peptide" evidence="1">
    <location>
        <begin position="1"/>
        <end position="19"/>
    </location>
</feature>
<evidence type="ECO:0000313" key="4">
    <source>
        <dbReference type="Proteomes" id="UP000800041"/>
    </source>
</evidence>
<reference evidence="3" key="1">
    <citation type="journal article" date="2020" name="Stud. Mycol.">
        <title>101 Dothideomycetes genomes: a test case for predicting lifestyles and emergence of pathogens.</title>
        <authorList>
            <person name="Haridas S."/>
            <person name="Albert R."/>
            <person name="Binder M."/>
            <person name="Bloem J."/>
            <person name="Labutti K."/>
            <person name="Salamov A."/>
            <person name="Andreopoulos B."/>
            <person name="Baker S."/>
            <person name="Barry K."/>
            <person name="Bills G."/>
            <person name="Bluhm B."/>
            <person name="Cannon C."/>
            <person name="Castanera R."/>
            <person name="Culley D."/>
            <person name="Daum C."/>
            <person name="Ezra D."/>
            <person name="Gonzalez J."/>
            <person name="Henrissat B."/>
            <person name="Kuo A."/>
            <person name="Liang C."/>
            <person name="Lipzen A."/>
            <person name="Lutzoni F."/>
            <person name="Magnuson J."/>
            <person name="Mondo S."/>
            <person name="Nolan M."/>
            <person name="Ohm R."/>
            <person name="Pangilinan J."/>
            <person name="Park H.-J."/>
            <person name="Ramirez L."/>
            <person name="Alfaro M."/>
            <person name="Sun H."/>
            <person name="Tritt A."/>
            <person name="Yoshinaga Y."/>
            <person name="Zwiers L.-H."/>
            <person name="Turgeon B."/>
            <person name="Goodwin S."/>
            <person name="Spatafora J."/>
            <person name="Crous P."/>
            <person name="Grigoriev I."/>
        </authorList>
    </citation>
    <scope>NUCLEOTIDE SEQUENCE</scope>
    <source>
        <strain evidence="3">CBS 113979</strain>
    </source>
</reference>
<dbReference type="AlphaFoldDB" id="A0A6G1GQS8"/>
<dbReference type="PANTHER" id="PTHR42047:SF1">
    <property type="entry name" value="PROTEIN, PUTATIVE (AFU_ORTHOLOGUE AFUA_6G03560)-RELATED"/>
    <property type="match status" value="1"/>
</dbReference>
<dbReference type="OrthoDB" id="5430620at2759"/>
<organism evidence="3 4">
    <name type="scientific">Aulographum hederae CBS 113979</name>
    <dbReference type="NCBI Taxonomy" id="1176131"/>
    <lineage>
        <taxon>Eukaryota</taxon>
        <taxon>Fungi</taxon>
        <taxon>Dikarya</taxon>
        <taxon>Ascomycota</taxon>
        <taxon>Pezizomycotina</taxon>
        <taxon>Dothideomycetes</taxon>
        <taxon>Pleosporomycetidae</taxon>
        <taxon>Aulographales</taxon>
        <taxon>Aulographaceae</taxon>
    </lineage>
</organism>
<dbReference type="InterPro" id="IPR018909">
    <property type="entry name" value="Eng1_septum"/>
</dbReference>
<dbReference type="EMBL" id="ML977176">
    <property type="protein sequence ID" value="KAF1983291.1"/>
    <property type="molecule type" value="Genomic_DNA"/>
</dbReference>
<proteinExistence type="predicted"/>
<keyword evidence="4" id="KW-1185">Reference proteome</keyword>
<feature type="domain" description="Endo-1,3(4)-beta-glucanase 1 carbohydrate binding" evidence="2">
    <location>
        <begin position="22"/>
        <end position="68"/>
    </location>
</feature>
<sequence>MTLLNSLLLGACAIGAAVAQLQCGTIEYNPALYSCYDGDFLCPIISGDATKKCGDACYDADIYDCKADSTLAEKPAEDNPFTLIAHNPLYYGINGKVINGCSRHFFLRDLPCAYCPEGIGGLDCSMFSENATVLGGISGLMTTVPGGQLFYIEPNGALGFTQAHSGSYPTGSTFGSVKAYEDGEFIIPGTSGWYACGDDNQIFAALPGLEFSCIPLRILTAEWPYGTPVWQYT</sequence>
<dbReference type="InterPro" id="IPR052820">
    <property type="entry name" value="PhiA_domain"/>
</dbReference>
<name>A0A6G1GQS8_9PEZI</name>
<accession>A0A6G1GQS8</accession>
<evidence type="ECO:0000259" key="2">
    <source>
        <dbReference type="Pfam" id="PF10645"/>
    </source>
</evidence>